<accession>A0ABW3HT59</accession>
<dbReference type="EMBL" id="JBHTJZ010000024">
    <property type="protein sequence ID" value="MFD0960747.1"/>
    <property type="molecule type" value="Genomic_DNA"/>
</dbReference>
<keyword evidence="2" id="KW-1185">Reference proteome</keyword>
<dbReference type="Proteomes" id="UP001596989">
    <property type="component" value="Unassembled WGS sequence"/>
</dbReference>
<name>A0ABW3HT59_9BACL</name>
<reference evidence="2" key="1">
    <citation type="journal article" date="2019" name="Int. J. Syst. Evol. Microbiol.">
        <title>The Global Catalogue of Microorganisms (GCM) 10K type strain sequencing project: providing services to taxonomists for standard genome sequencing and annotation.</title>
        <authorList>
            <consortium name="The Broad Institute Genomics Platform"/>
            <consortium name="The Broad Institute Genome Sequencing Center for Infectious Disease"/>
            <person name="Wu L."/>
            <person name="Ma J."/>
        </authorList>
    </citation>
    <scope>NUCLEOTIDE SEQUENCE [LARGE SCALE GENOMIC DNA]</scope>
    <source>
        <strain evidence="2">CCUG 59129</strain>
    </source>
</reference>
<sequence length="149" mass="16530">MTDQNAALTKLSQWDALMLESLRAHGWSGDELIRRVQEGNLPADDSKFKFDYSSLTELAKEQPELFRAAVLDGYRIKYNTIRGISSWIQVALQQEAELTLDPGKESVTAGLTAEEYARLAEVLSVGWSIVEAGPGADPLRSLYRIQLAS</sequence>
<dbReference type="RefSeq" id="WP_377565467.1">
    <property type="nucleotide sequence ID" value="NZ_JBHTJZ010000024.1"/>
</dbReference>
<evidence type="ECO:0000313" key="1">
    <source>
        <dbReference type="EMBL" id="MFD0960747.1"/>
    </source>
</evidence>
<comment type="caution">
    <text evidence="1">The sequence shown here is derived from an EMBL/GenBank/DDBJ whole genome shotgun (WGS) entry which is preliminary data.</text>
</comment>
<protein>
    <submittedName>
        <fullName evidence="1">Uncharacterized protein</fullName>
    </submittedName>
</protein>
<organism evidence="1 2">
    <name type="scientific">Paenibacillus chungangensis</name>
    <dbReference type="NCBI Taxonomy" id="696535"/>
    <lineage>
        <taxon>Bacteria</taxon>
        <taxon>Bacillati</taxon>
        <taxon>Bacillota</taxon>
        <taxon>Bacilli</taxon>
        <taxon>Bacillales</taxon>
        <taxon>Paenibacillaceae</taxon>
        <taxon>Paenibacillus</taxon>
    </lineage>
</organism>
<proteinExistence type="predicted"/>
<evidence type="ECO:0000313" key="2">
    <source>
        <dbReference type="Proteomes" id="UP001596989"/>
    </source>
</evidence>
<gene>
    <name evidence="1" type="ORF">ACFQ2I_15260</name>
</gene>